<dbReference type="WBParaSite" id="HPLM_0001309701-mRNA-1">
    <property type="protein sequence ID" value="HPLM_0001309701-mRNA-1"/>
    <property type="gene ID" value="HPLM_0001309701"/>
</dbReference>
<reference evidence="2 3" key="2">
    <citation type="submission" date="2018-11" db="EMBL/GenBank/DDBJ databases">
        <authorList>
            <consortium name="Pathogen Informatics"/>
        </authorList>
    </citation>
    <scope>NUCLEOTIDE SEQUENCE [LARGE SCALE GENOMIC DNA]</scope>
    <source>
        <strain evidence="2 3">MHpl1</strain>
    </source>
</reference>
<gene>
    <name evidence="2" type="ORF">HPLM_LOCUS13089</name>
</gene>
<name>A0A0N4WP32_HAEPC</name>
<sequence length="237" mass="26368">MGGASLHALSTTLPVNTSEDDLNKVRETLNFSQKKKDLIAKEHPVFRGIQHTAGSGTTTSSVTDIDWDEDKLCLNTSSKEFPPAIEGEELDKFQLTGPILFMAATHSIDLPITYAQLADVIVVHFCNFAGYSAGEYVAGKKMLTEEHRTPYVTNYTKYTWPGYKEFQSKVRGDFMKRLKSRDYECFDDLFTIYKTSRPASPIEDSMKPGPSSAPDPKPSVRDAHDSIFPGSSQQSLP</sequence>
<keyword evidence="3" id="KW-1185">Reference proteome</keyword>
<organism evidence="4">
    <name type="scientific">Haemonchus placei</name>
    <name type="common">Barber's pole worm</name>
    <dbReference type="NCBI Taxonomy" id="6290"/>
    <lineage>
        <taxon>Eukaryota</taxon>
        <taxon>Metazoa</taxon>
        <taxon>Ecdysozoa</taxon>
        <taxon>Nematoda</taxon>
        <taxon>Chromadorea</taxon>
        <taxon>Rhabditida</taxon>
        <taxon>Rhabditina</taxon>
        <taxon>Rhabditomorpha</taxon>
        <taxon>Strongyloidea</taxon>
        <taxon>Trichostrongylidae</taxon>
        <taxon>Haemonchus</taxon>
    </lineage>
</organism>
<reference evidence="4" key="1">
    <citation type="submission" date="2017-02" db="UniProtKB">
        <authorList>
            <consortium name="WormBaseParasite"/>
        </authorList>
    </citation>
    <scope>IDENTIFICATION</scope>
</reference>
<dbReference type="Proteomes" id="UP000268014">
    <property type="component" value="Unassembled WGS sequence"/>
</dbReference>
<evidence type="ECO:0000313" key="4">
    <source>
        <dbReference type="WBParaSite" id="HPLM_0001309701-mRNA-1"/>
    </source>
</evidence>
<proteinExistence type="predicted"/>
<dbReference type="EMBL" id="UZAF01018078">
    <property type="protein sequence ID" value="VDO47815.1"/>
    <property type="molecule type" value="Genomic_DNA"/>
</dbReference>
<protein>
    <submittedName>
        <fullName evidence="4">Tyrosine-protein phosphatase domain-containing protein</fullName>
    </submittedName>
</protein>
<evidence type="ECO:0000313" key="2">
    <source>
        <dbReference type="EMBL" id="VDO47815.1"/>
    </source>
</evidence>
<accession>A0A0N4WP32</accession>
<evidence type="ECO:0000256" key="1">
    <source>
        <dbReference type="SAM" id="MobiDB-lite"/>
    </source>
</evidence>
<dbReference type="AlphaFoldDB" id="A0A0N4WP32"/>
<evidence type="ECO:0000313" key="3">
    <source>
        <dbReference type="Proteomes" id="UP000268014"/>
    </source>
</evidence>
<feature type="region of interest" description="Disordered" evidence="1">
    <location>
        <begin position="199"/>
        <end position="237"/>
    </location>
</feature>